<evidence type="ECO:0000256" key="1">
    <source>
        <dbReference type="SAM" id="Phobius"/>
    </source>
</evidence>
<dbReference type="InterPro" id="IPR019675">
    <property type="entry name" value="DUF2550"/>
</dbReference>
<dbReference type="RefSeq" id="WP_006592201.1">
    <property type="nucleotide sequence ID" value="NZ_BAHD01000025.1"/>
</dbReference>
<evidence type="ECO:0008006" key="4">
    <source>
        <dbReference type="Google" id="ProtNLM"/>
    </source>
</evidence>
<name>K6XA11_9MICO</name>
<proteinExistence type="predicted"/>
<dbReference type="eggNOG" id="ENOG503294E">
    <property type="taxonomic scope" value="Bacteria"/>
</dbReference>
<dbReference type="AlphaFoldDB" id="K6XA11"/>
<evidence type="ECO:0000313" key="2">
    <source>
        <dbReference type="EMBL" id="GAB95669.1"/>
    </source>
</evidence>
<dbReference type="Pfam" id="PF10739">
    <property type="entry name" value="DUF2550"/>
    <property type="match status" value="1"/>
</dbReference>
<dbReference type="Proteomes" id="UP000008366">
    <property type="component" value="Unassembled WGS sequence"/>
</dbReference>
<gene>
    <name evidence="2" type="ORF">KILIM_025_00050</name>
</gene>
<feature type="transmembrane region" description="Helical" evidence="1">
    <location>
        <begin position="6"/>
        <end position="28"/>
    </location>
</feature>
<dbReference type="STRING" id="1184609.KILIM_025_00050"/>
<keyword evidence="3" id="KW-1185">Reference proteome</keyword>
<keyword evidence="1" id="KW-0812">Transmembrane</keyword>
<dbReference type="OrthoDB" id="4793422at2"/>
<keyword evidence="1" id="KW-0472">Membrane</keyword>
<dbReference type="EMBL" id="BAHD01000025">
    <property type="protein sequence ID" value="GAB95669.1"/>
    <property type="molecule type" value="Genomic_DNA"/>
</dbReference>
<organism evidence="2 3">
    <name type="scientific">Kineosphaera limosa NBRC 100340</name>
    <dbReference type="NCBI Taxonomy" id="1184609"/>
    <lineage>
        <taxon>Bacteria</taxon>
        <taxon>Bacillati</taxon>
        <taxon>Actinomycetota</taxon>
        <taxon>Actinomycetes</taxon>
        <taxon>Micrococcales</taxon>
        <taxon>Dermatophilaceae</taxon>
        <taxon>Kineosphaera</taxon>
    </lineage>
</organism>
<protein>
    <recommendedName>
        <fullName evidence="4">DUF2550 family protein</fullName>
    </recommendedName>
</protein>
<keyword evidence="1" id="KW-1133">Transmembrane helix</keyword>
<comment type="caution">
    <text evidence="2">The sequence shown here is derived from an EMBL/GenBank/DDBJ whole genome shotgun (WGS) entry which is preliminary data.</text>
</comment>
<accession>K6XA11</accession>
<evidence type="ECO:0000313" key="3">
    <source>
        <dbReference type="Proteomes" id="UP000008366"/>
    </source>
</evidence>
<sequence>MDGLLLTTEIIGGVLIVGILVFLLLTLVRRRFIAGGTVPVQCALRLVQGRWRSGLLKLTHENLEWYPLFGLTWRPRYVWRRYGLEPGEIGPPDGAERRSALIGIMQPLRVSFQADSGRGPGVFDLTLSAAAYTALRAWLEAASPPDRRFEV</sequence>
<reference evidence="2 3" key="1">
    <citation type="submission" date="2012-08" db="EMBL/GenBank/DDBJ databases">
        <title>Whole genome shotgun sequence of Kineosphaera limosa NBRC 100340.</title>
        <authorList>
            <person name="Yoshida I."/>
            <person name="Isaki S."/>
            <person name="Hosoyama A."/>
            <person name="Tsuchikane K."/>
            <person name="Katsumata H."/>
            <person name="Ando Y."/>
            <person name="Ohji S."/>
            <person name="Hamada M."/>
            <person name="Tamura T."/>
            <person name="Yamazoe A."/>
            <person name="Yamazaki S."/>
            <person name="Fujita N."/>
        </authorList>
    </citation>
    <scope>NUCLEOTIDE SEQUENCE [LARGE SCALE GENOMIC DNA]</scope>
    <source>
        <strain evidence="2 3">NBRC 100340</strain>
    </source>
</reference>